<proteinExistence type="predicted"/>
<feature type="region of interest" description="Disordered" evidence="1">
    <location>
        <begin position="1"/>
        <end position="30"/>
    </location>
</feature>
<comment type="caution">
    <text evidence="2">The sequence shown here is derived from an EMBL/GenBank/DDBJ whole genome shotgun (WGS) entry which is preliminary data.</text>
</comment>
<dbReference type="Proteomes" id="UP000283269">
    <property type="component" value="Unassembled WGS sequence"/>
</dbReference>
<keyword evidence="3" id="KW-1185">Reference proteome</keyword>
<protein>
    <submittedName>
        <fullName evidence="2">Uncharacterized protein</fullName>
    </submittedName>
</protein>
<sequence length="60" mass="6869">MHASPWELGSGNPEPAKWTEKRRSNHGTLKERKKLCQLDSEFWKEAPPTVNVHGRALCEV</sequence>
<evidence type="ECO:0000313" key="2">
    <source>
        <dbReference type="EMBL" id="PPQ81945.1"/>
    </source>
</evidence>
<evidence type="ECO:0000256" key="1">
    <source>
        <dbReference type="SAM" id="MobiDB-lite"/>
    </source>
</evidence>
<dbReference type="AlphaFoldDB" id="A0A409WTU2"/>
<reference evidence="2 3" key="1">
    <citation type="journal article" date="2018" name="Evol. Lett.">
        <title>Horizontal gene cluster transfer increased hallucinogenic mushroom diversity.</title>
        <authorList>
            <person name="Reynolds H.T."/>
            <person name="Vijayakumar V."/>
            <person name="Gluck-Thaler E."/>
            <person name="Korotkin H.B."/>
            <person name="Matheny P.B."/>
            <person name="Slot J.C."/>
        </authorList>
    </citation>
    <scope>NUCLEOTIDE SEQUENCE [LARGE SCALE GENOMIC DNA]</scope>
    <source>
        <strain evidence="2 3">2631</strain>
    </source>
</reference>
<accession>A0A409WTU2</accession>
<organism evidence="2 3">
    <name type="scientific">Psilocybe cyanescens</name>
    <dbReference type="NCBI Taxonomy" id="93625"/>
    <lineage>
        <taxon>Eukaryota</taxon>
        <taxon>Fungi</taxon>
        <taxon>Dikarya</taxon>
        <taxon>Basidiomycota</taxon>
        <taxon>Agaricomycotina</taxon>
        <taxon>Agaricomycetes</taxon>
        <taxon>Agaricomycetidae</taxon>
        <taxon>Agaricales</taxon>
        <taxon>Agaricineae</taxon>
        <taxon>Strophariaceae</taxon>
        <taxon>Psilocybe</taxon>
    </lineage>
</organism>
<evidence type="ECO:0000313" key="3">
    <source>
        <dbReference type="Proteomes" id="UP000283269"/>
    </source>
</evidence>
<name>A0A409WTU2_PSICY</name>
<dbReference type="InParanoid" id="A0A409WTU2"/>
<feature type="compositionally biased region" description="Basic and acidic residues" evidence="1">
    <location>
        <begin position="17"/>
        <end position="30"/>
    </location>
</feature>
<dbReference type="EMBL" id="NHYD01003195">
    <property type="protein sequence ID" value="PPQ81945.1"/>
    <property type="molecule type" value="Genomic_DNA"/>
</dbReference>
<gene>
    <name evidence="2" type="ORF">CVT25_013792</name>
</gene>